<evidence type="ECO:0000313" key="1">
    <source>
        <dbReference type="EMBL" id="KDR69354.1"/>
    </source>
</evidence>
<reference evidence="2" key="1">
    <citation type="journal article" date="2014" name="Proc. Natl. Acad. Sci. U.S.A.">
        <title>Extensive sampling of basidiomycete genomes demonstrates inadequacy of the white-rot/brown-rot paradigm for wood decay fungi.</title>
        <authorList>
            <person name="Riley R."/>
            <person name="Salamov A.A."/>
            <person name="Brown D.W."/>
            <person name="Nagy L.G."/>
            <person name="Floudas D."/>
            <person name="Held B.W."/>
            <person name="Levasseur A."/>
            <person name="Lombard V."/>
            <person name="Morin E."/>
            <person name="Otillar R."/>
            <person name="Lindquist E.A."/>
            <person name="Sun H."/>
            <person name="LaButti K.M."/>
            <person name="Schmutz J."/>
            <person name="Jabbour D."/>
            <person name="Luo H."/>
            <person name="Baker S.E."/>
            <person name="Pisabarro A.G."/>
            <person name="Walton J.D."/>
            <person name="Blanchette R.A."/>
            <person name="Henrissat B."/>
            <person name="Martin F."/>
            <person name="Cullen D."/>
            <person name="Hibbett D.S."/>
            <person name="Grigoriev I.V."/>
        </authorList>
    </citation>
    <scope>NUCLEOTIDE SEQUENCE [LARGE SCALE GENOMIC DNA]</scope>
    <source>
        <strain evidence="2">CBS 339.88</strain>
    </source>
</reference>
<name>A0A067SNT0_GALM3</name>
<proteinExistence type="predicted"/>
<accession>A0A067SNT0</accession>
<organism evidence="1 2">
    <name type="scientific">Galerina marginata (strain CBS 339.88)</name>
    <dbReference type="NCBI Taxonomy" id="685588"/>
    <lineage>
        <taxon>Eukaryota</taxon>
        <taxon>Fungi</taxon>
        <taxon>Dikarya</taxon>
        <taxon>Basidiomycota</taxon>
        <taxon>Agaricomycotina</taxon>
        <taxon>Agaricomycetes</taxon>
        <taxon>Agaricomycetidae</taxon>
        <taxon>Agaricales</taxon>
        <taxon>Agaricineae</taxon>
        <taxon>Strophariaceae</taxon>
        <taxon>Galerina</taxon>
    </lineage>
</organism>
<evidence type="ECO:0008006" key="3">
    <source>
        <dbReference type="Google" id="ProtNLM"/>
    </source>
</evidence>
<dbReference type="OrthoDB" id="3130847at2759"/>
<gene>
    <name evidence="1" type="ORF">GALMADRAFT_931872</name>
</gene>
<sequence>MAPDSIPDSTPSASLPFDVFGLIIDILASDTARSPYEWLKHLITLSFSCHRLLLLCQPYIFRTVHLRGNFQRHEDSDSSNPRYEMPTIGVQEMAIVMRRNPKLSYYVRNLNLQLSPSDAIADDLVDILRQLDHLEKLTVTPPENIHYIQGLRHWWADGDEDMDGNGDSGLLEADGLTYAERYDRSRLDWQDMPDELQGTLQKAICSPNLTTLKLLRVDNCPTDVLALAANLQILHIDRCGFLTVLPSASVPSHSGIQLKQLKLHPGSTSTVQLLKERREADNSDLEQLENLLDGLSHLETLTLFYRHWWPCFSSTEPFREQTFRGIANLRKLRILWDTPIEMYYDGTLTATLQEATTFKLLESIDIRLKLYPGYIEPLVQDLESLDQCLSVSSNFPALNSVSIAIFLDHNPYDDLDCRKISVLQSFSLPPTQRRQFYEPFSIHELIDPTETPLPLLFKSSTVRLGYSVMDAVGAMSPTIMVDRPLGIVNTAYMDLSG</sequence>
<dbReference type="Proteomes" id="UP000027222">
    <property type="component" value="Unassembled WGS sequence"/>
</dbReference>
<dbReference type="EMBL" id="KL142403">
    <property type="protein sequence ID" value="KDR69354.1"/>
    <property type="molecule type" value="Genomic_DNA"/>
</dbReference>
<evidence type="ECO:0000313" key="2">
    <source>
        <dbReference type="Proteomes" id="UP000027222"/>
    </source>
</evidence>
<keyword evidence="2" id="KW-1185">Reference proteome</keyword>
<protein>
    <recommendedName>
        <fullName evidence="3">F-box domain-containing protein</fullName>
    </recommendedName>
</protein>
<dbReference type="AlphaFoldDB" id="A0A067SNT0"/>
<dbReference type="HOGENOM" id="CLU_512924_0_0_1"/>